<dbReference type="EMBL" id="JAGGKX010000011">
    <property type="protein sequence ID" value="MBP1970198.1"/>
    <property type="molecule type" value="Genomic_DNA"/>
</dbReference>
<evidence type="ECO:0000313" key="2">
    <source>
        <dbReference type="Proteomes" id="UP001519345"/>
    </source>
</evidence>
<comment type="caution">
    <text evidence="1">The sequence shown here is derived from an EMBL/GenBank/DDBJ whole genome shotgun (WGS) entry which is preliminary data.</text>
</comment>
<organism evidence="1 2">
    <name type="scientific">Virgibacillus natechei</name>
    <dbReference type="NCBI Taxonomy" id="1216297"/>
    <lineage>
        <taxon>Bacteria</taxon>
        <taxon>Bacillati</taxon>
        <taxon>Bacillota</taxon>
        <taxon>Bacilli</taxon>
        <taxon>Bacillales</taxon>
        <taxon>Bacillaceae</taxon>
        <taxon>Virgibacillus</taxon>
    </lineage>
</organism>
<sequence>MLVFILKIGNDTLASSVQAGRKILAGKSVKLDRIEYK</sequence>
<gene>
    <name evidence="1" type="ORF">J2Z83_002316</name>
</gene>
<evidence type="ECO:0000313" key="1">
    <source>
        <dbReference type="EMBL" id="MBP1970198.1"/>
    </source>
</evidence>
<protein>
    <submittedName>
        <fullName evidence="1">Uncharacterized protein</fullName>
    </submittedName>
</protein>
<name>A0ABS4IGX3_9BACI</name>
<proteinExistence type="predicted"/>
<reference evidence="1 2" key="1">
    <citation type="submission" date="2021-03" db="EMBL/GenBank/DDBJ databases">
        <title>Genomic Encyclopedia of Type Strains, Phase IV (KMG-IV): sequencing the most valuable type-strain genomes for metagenomic binning, comparative biology and taxonomic classification.</title>
        <authorList>
            <person name="Goeker M."/>
        </authorList>
    </citation>
    <scope>NUCLEOTIDE SEQUENCE [LARGE SCALE GENOMIC DNA]</scope>
    <source>
        <strain evidence="1 2">DSM 25609</strain>
    </source>
</reference>
<keyword evidence="2" id="KW-1185">Reference proteome</keyword>
<accession>A0ABS4IGX3</accession>
<dbReference type="Proteomes" id="UP001519345">
    <property type="component" value="Unassembled WGS sequence"/>
</dbReference>